<feature type="region of interest" description="Disordered" evidence="1">
    <location>
        <begin position="51"/>
        <end position="98"/>
    </location>
</feature>
<organism evidence="3">
    <name type="scientific">Heterosigma akashiwo</name>
    <name type="common">Chromophytic alga</name>
    <name type="synonym">Heterosigma carterae</name>
    <dbReference type="NCBI Taxonomy" id="2829"/>
    <lineage>
        <taxon>Eukaryota</taxon>
        <taxon>Sar</taxon>
        <taxon>Stramenopiles</taxon>
        <taxon>Ochrophyta</taxon>
        <taxon>Raphidophyceae</taxon>
        <taxon>Chattonellales</taxon>
        <taxon>Chattonellaceae</taxon>
        <taxon>Heterosigma</taxon>
    </lineage>
</organism>
<dbReference type="SUPFAM" id="SSF102405">
    <property type="entry name" value="MCP/YpsA-like"/>
    <property type="match status" value="1"/>
</dbReference>
<evidence type="ECO:0000256" key="2">
    <source>
        <dbReference type="SAM" id="Phobius"/>
    </source>
</evidence>
<accession>A0A6S9FVW1</accession>
<evidence type="ECO:0000313" key="3">
    <source>
        <dbReference type="EMBL" id="CAE0633331.1"/>
    </source>
</evidence>
<dbReference type="EMBL" id="HBIU01026011">
    <property type="protein sequence ID" value="CAE0633331.1"/>
    <property type="molecule type" value="Transcribed_RNA"/>
</dbReference>
<keyword evidence="2" id="KW-1133">Transmembrane helix</keyword>
<keyword evidence="2" id="KW-0812">Transmembrane</keyword>
<proteinExistence type="predicted"/>
<gene>
    <name evidence="3" type="ORF">HAKA00212_LOCUS12044</name>
</gene>
<dbReference type="Gene3D" id="3.40.50.450">
    <property type="match status" value="1"/>
</dbReference>
<protein>
    <recommendedName>
        <fullName evidence="4">DNA recombination-mediator protein A</fullName>
    </recommendedName>
</protein>
<evidence type="ECO:0000256" key="1">
    <source>
        <dbReference type="SAM" id="MobiDB-lite"/>
    </source>
</evidence>
<sequence>MGEGLPKCRAFCFCYVVVLIGVALLVAVQSFSTVPSTSKPLGTRRIESFRLFSGDNPDGNSKSGIEGADIPEKRGNPRKKRKPTLPGVQPGLQPERKKETMPIISIEREGIPTDVPIVGDPQKQPKKEYSIDTVLQELAEMQKGGPKKYCILGTRHCSFGHQQIVELLAYALVLSGNHVYTSGAGGTNAAAIRGALRADDPGKLTVILPQSLGKQPRESQELLRKVEKLVQSPQNDDKELAVAAKLCNSNLLSRVQQLIVFAYHDSETVINAAMEAIELDILVTIMYLD</sequence>
<keyword evidence="2" id="KW-0472">Membrane</keyword>
<dbReference type="AlphaFoldDB" id="A0A6S9FVW1"/>
<reference evidence="3" key="1">
    <citation type="submission" date="2021-01" db="EMBL/GenBank/DDBJ databases">
        <authorList>
            <person name="Corre E."/>
            <person name="Pelletier E."/>
            <person name="Niang G."/>
            <person name="Scheremetjew M."/>
            <person name="Finn R."/>
            <person name="Kale V."/>
            <person name="Holt S."/>
            <person name="Cochrane G."/>
            <person name="Meng A."/>
            <person name="Brown T."/>
            <person name="Cohen L."/>
        </authorList>
    </citation>
    <scope>NUCLEOTIDE SEQUENCE</scope>
    <source>
        <strain evidence="3">CCMP3107</strain>
    </source>
</reference>
<evidence type="ECO:0008006" key="4">
    <source>
        <dbReference type="Google" id="ProtNLM"/>
    </source>
</evidence>
<feature type="transmembrane region" description="Helical" evidence="2">
    <location>
        <begin position="12"/>
        <end position="31"/>
    </location>
</feature>
<name>A0A6S9FVW1_HETAK</name>